<dbReference type="InterPro" id="IPR016181">
    <property type="entry name" value="Acyl_CoA_acyltransferase"/>
</dbReference>
<sequence>MVEDNLKLVDLYSWIGPIDSVNFDCGVSKINNEVERLFNREYDDRRVLGLVNSLGDLFGVIAFSLGTTSLIQKEHPLERYPVLSLDLLAIQKDYQNNKYGSRLLASVLRIALTMNCLVPIRGIYLEALTEASEFYEHRGFDELHPFAPGMEFQKLFMNIASIEQLDLYPYSNIFNLE</sequence>
<evidence type="ECO:0000256" key="2">
    <source>
        <dbReference type="ARBA" id="ARBA00022649"/>
    </source>
</evidence>
<proteinExistence type="predicted"/>
<dbReference type="PANTHER" id="PTHR36449:SF1">
    <property type="entry name" value="ACETYLTRANSFERASE"/>
    <property type="match status" value="1"/>
</dbReference>
<dbReference type="PROSITE" id="PS51186">
    <property type="entry name" value="GNAT"/>
    <property type="match status" value="1"/>
</dbReference>
<gene>
    <name evidence="7" type="ORF">E5983_05855</name>
</gene>
<dbReference type="GO" id="GO:0016747">
    <property type="term" value="F:acyltransferase activity, transferring groups other than amino-acyl groups"/>
    <property type="evidence" value="ECO:0007669"/>
    <property type="project" value="InterPro"/>
</dbReference>
<name>A0A7X3G8T4_9STRE</name>
<keyword evidence="3 7" id="KW-0808">Transferase</keyword>
<dbReference type="AlphaFoldDB" id="A0A7X3G8T4"/>
<evidence type="ECO:0000313" key="7">
    <source>
        <dbReference type="EMBL" id="MVX59167.1"/>
    </source>
</evidence>
<evidence type="ECO:0000256" key="5">
    <source>
        <dbReference type="ARBA" id="ARBA00049880"/>
    </source>
</evidence>
<evidence type="ECO:0000256" key="4">
    <source>
        <dbReference type="ARBA" id="ARBA00023315"/>
    </source>
</evidence>
<evidence type="ECO:0000259" key="6">
    <source>
        <dbReference type="PROSITE" id="PS51186"/>
    </source>
</evidence>
<dbReference type="SUPFAM" id="SSF55729">
    <property type="entry name" value="Acyl-CoA N-acyltransferases (Nat)"/>
    <property type="match status" value="1"/>
</dbReference>
<evidence type="ECO:0000313" key="8">
    <source>
        <dbReference type="Proteomes" id="UP000461595"/>
    </source>
</evidence>
<dbReference type="Pfam" id="PF13508">
    <property type="entry name" value="Acetyltransf_7"/>
    <property type="match status" value="1"/>
</dbReference>
<evidence type="ECO:0000256" key="3">
    <source>
        <dbReference type="ARBA" id="ARBA00022679"/>
    </source>
</evidence>
<organism evidence="7 8">
    <name type="scientific">Streptococcus danieliae</name>
    <dbReference type="NCBI Taxonomy" id="747656"/>
    <lineage>
        <taxon>Bacteria</taxon>
        <taxon>Bacillati</taxon>
        <taxon>Bacillota</taxon>
        <taxon>Bacilli</taxon>
        <taxon>Lactobacillales</taxon>
        <taxon>Streptococcaceae</taxon>
        <taxon>Streptococcus</taxon>
    </lineage>
</organism>
<dbReference type="EMBL" id="WSRS01000046">
    <property type="protein sequence ID" value="MVX59167.1"/>
    <property type="molecule type" value="Genomic_DNA"/>
</dbReference>
<keyword evidence="2" id="KW-1277">Toxin-antitoxin system</keyword>
<dbReference type="Proteomes" id="UP000461595">
    <property type="component" value="Unassembled WGS sequence"/>
</dbReference>
<dbReference type="Gene3D" id="3.40.630.30">
    <property type="match status" value="1"/>
</dbReference>
<protein>
    <submittedName>
        <fullName evidence="7">GNAT family N-acetyltransferase</fullName>
    </submittedName>
</protein>
<keyword evidence="4" id="KW-0012">Acyltransferase</keyword>
<accession>A0A7X3G8T4</accession>
<comment type="caution">
    <text evidence="7">The sequence shown here is derived from an EMBL/GenBank/DDBJ whole genome shotgun (WGS) entry which is preliminary data.</text>
</comment>
<evidence type="ECO:0000256" key="1">
    <source>
        <dbReference type="ARBA" id="ARBA00022491"/>
    </source>
</evidence>
<comment type="catalytic activity">
    <reaction evidence="5">
        <text>glycyl-tRNA(Gly) + acetyl-CoA = N-acetylglycyl-tRNA(Gly) + CoA + H(+)</text>
        <dbReference type="Rhea" id="RHEA:81867"/>
        <dbReference type="Rhea" id="RHEA-COMP:9683"/>
        <dbReference type="Rhea" id="RHEA-COMP:19766"/>
        <dbReference type="ChEBI" id="CHEBI:15378"/>
        <dbReference type="ChEBI" id="CHEBI:57287"/>
        <dbReference type="ChEBI" id="CHEBI:57288"/>
        <dbReference type="ChEBI" id="CHEBI:78522"/>
        <dbReference type="ChEBI" id="CHEBI:232036"/>
    </reaction>
</comment>
<keyword evidence="1" id="KW-0678">Repressor</keyword>
<feature type="domain" description="N-acetyltransferase" evidence="6">
    <location>
        <begin position="6"/>
        <end position="162"/>
    </location>
</feature>
<dbReference type="InterPro" id="IPR000182">
    <property type="entry name" value="GNAT_dom"/>
</dbReference>
<reference evidence="7 8" key="1">
    <citation type="submission" date="2019-12" db="EMBL/GenBank/DDBJ databases">
        <title>Microbes associate with the intestines of laboratory mice.</title>
        <authorList>
            <person name="Navarre W."/>
            <person name="Wong E."/>
        </authorList>
    </citation>
    <scope>NUCLEOTIDE SEQUENCE [LARGE SCALE GENOMIC DNA]</scope>
    <source>
        <strain evidence="7 8">NM51_B2-22</strain>
    </source>
</reference>
<dbReference type="PANTHER" id="PTHR36449">
    <property type="entry name" value="ACETYLTRANSFERASE-RELATED"/>
    <property type="match status" value="1"/>
</dbReference>